<evidence type="ECO:0000313" key="3">
    <source>
        <dbReference type="Proteomes" id="UP000215902"/>
    </source>
</evidence>
<dbReference type="OrthoDB" id="9906141at2759"/>
<protein>
    <recommendedName>
        <fullName evidence="1">Tubulin epsilon and delta complex protein 1 domain-containing protein</fullName>
    </recommendedName>
</protein>
<dbReference type="PANTHER" id="PTHR35076">
    <property type="entry name" value="TUBULIN EPSILON AND DELTA COMPLEX PROTEIN 1"/>
    <property type="match status" value="1"/>
</dbReference>
<comment type="caution">
    <text evidence="2">The sequence shown here is derived from an EMBL/GenBank/DDBJ whole genome shotgun (WGS) entry which is preliminary data.</text>
</comment>
<dbReference type="AlphaFoldDB" id="A0A267H8K8"/>
<organism evidence="2 3">
    <name type="scientific">Macrostomum lignano</name>
    <dbReference type="NCBI Taxonomy" id="282301"/>
    <lineage>
        <taxon>Eukaryota</taxon>
        <taxon>Metazoa</taxon>
        <taxon>Spiralia</taxon>
        <taxon>Lophotrochozoa</taxon>
        <taxon>Platyhelminthes</taxon>
        <taxon>Rhabditophora</taxon>
        <taxon>Macrostomorpha</taxon>
        <taxon>Macrostomida</taxon>
        <taxon>Macrostomidae</taxon>
        <taxon>Macrostomum</taxon>
    </lineage>
</organism>
<feature type="non-terminal residue" evidence="2">
    <location>
        <position position="1"/>
    </location>
</feature>
<dbReference type="Pfam" id="PF14970">
    <property type="entry name" value="TEDC1"/>
    <property type="match status" value="1"/>
</dbReference>
<evidence type="ECO:0000259" key="1">
    <source>
        <dbReference type="Pfam" id="PF14970"/>
    </source>
</evidence>
<dbReference type="PANTHER" id="PTHR35076:SF1">
    <property type="entry name" value="TUBULIN EPSILON AND DELTA COMPLEX PROTEIN 1"/>
    <property type="match status" value="1"/>
</dbReference>
<reference evidence="2 3" key="1">
    <citation type="submission" date="2017-06" db="EMBL/GenBank/DDBJ databases">
        <title>A platform for efficient transgenesis in Macrostomum lignano, a flatworm model organism for stem cell research.</title>
        <authorList>
            <person name="Berezikov E."/>
        </authorList>
    </citation>
    <scope>NUCLEOTIDE SEQUENCE [LARGE SCALE GENOMIC DNA]</scope>
    <source>
        <strain evidence="2">DV1</strain>
        <tissue evidence="2">Whole organism</tissue>
    </source>
</reference>
<accession>A0A267H8K8</accession>
<dbReference type="Proteomes" id="UP000215902">
    <property type="component" value="Unassembled WGS sequence"/>
</dbReference>
<keyword evidence="3" id="KW-1185">Reference proteome</keyword>
<gene>
    <name evidence="2" type="ORF">BOX15_Mlig006453g1</name>
</gene>
<dbReference type="InterPro" id="IPR027996">
    <property type="entry name" value="TEDC1_dom"/>
</dbReference>
<proteinExistence type="predicted"/>
<dbReference type="InterPro" id="IPR043535">
    <property type="entry name" value="TEDC1"/>
</dbReference>
<sequence length="444" mass="50692">FLLSEASMVQIKESIELLLKILHSFGFSRMKAEIFRLAKFNEPGAVKELWRLLFETIYYVKYGDVDEVCVRAFTSFTSQELVVFLKRELTRLGFYCRDFDLLPEDQSSGSRELLLAFGWLACKETLLQRFARQLTSPLDFEHFEQSDSFTRRQNGASQGEAPVSGLSGDVCNDLKQLVWLNGKLRMTLKQLQAATKAGASKAQAVAAASGGRRTPLELFLARHPDMLSRNLQLLERDNERLQCLLRWKDFEEEFWLWMESVLDLKVQEAEAAAADYAESFEEGGDTAATAAAPEATSTSLTEAHKRLHDSLVKYECIAELLETQWRERSLRVSPQELDLMIGQVDREIGHFAEHYERLAAEPECPAAYYAEHSLPAEPGQWLSESLIARMPEAESKMEREIQRLESVLAKLEFDVEKNYSEFKTDLQTASRQNCDSLLIFDPVR</sequence>
<dbReference type="EMBL" id="NIVC01000006">
    <property type="protein sequence ID" value="PAA94615.1"/>
    <property type="molecule type" value="Genomic_DNA"/>
</dbReference>
<feature type="domain" description="Tubulin epsilon and delta complex protein 1" evidence="1">
    <location>
        <begin position="93"/>
        <end position="263"/>
    </location>
</feature>
<evidence type="ECO:0000313" key="2">
    <source>
        <dbReference type="EMBL" id="PAA94615.1"/>
    </source>
</evidence>
<name>A0A267H8K8_9PLAT</name>